<dbReference type="InterPro" id="IPR003663">
    <property type="entry name" value="Sugar/inositol_transpt"/>
</dbReference>
<dbReference type="GO" id="GO:0022857">
    <property type="term" value="F:transmembrane transporter activity"/>
    <property type="evidence" value="ECO:0007669"/>
    <property type="project" value="InterPro"/>
</dbReference>
<dbReference type="InterPro" id="IPR005828">
    <property type="entry name" value="MFS_sugar_transport-like"/>
</dbReference>
<name>A0A1H2Q6W2_9BACL</name>
<organism evidence="12 13">
    <name type="scientific">Alicyclobacillus hesperidum</name>
    <dbReference type="NCBI Taxonomy" id="89784"/>
    <lineage>
        <taxon>Bacteria</taxon>
        <taxon>Bacillati</taxon>
        <taxon>Bacillota</taxon>
        <taxon>Bacilli</taxon>
        <taxon>Bacillales</taxon>
        <taxon>Alicyclobacillaceae</taxon>
        <taxon>Alicyclobacillus</taxon>
    </lineage>
</organism>
<feature type="transmembrane region" description="Helical" evidence="9">
    <location>
        <begin position="162"/>
        <end position="183"/>
    </location>
</feature>
<dbReference type="PROSITE" id="PS00216">
    <property type="entry name" value="SUGAR_TRANSPORT_1"/>
    <property type="match status" value="1"/>
</dbReference>
<dbReference type="GO" id="GO:0005886">
    <property type="term" value="C:plasma membrane"/>
    <property type="evidence" value="ECO:0007669"/>
    <property type="project" value="UniProtKB-SubCell"/>
</dbReference>
<feature type="transmembrane region" description="Helical" evidence="9">
    <location>
        <begin position="76"/>
        <end position="93"/>
    </location>
</feature>
<keyword evidence="13" id="KW-1185">Reference proteome</keyword>
<dbReference type="PROSITE" id="PS50850">
    <property type="entry name" value="MFS"/>
    <property type="match status" value="1"/>
</dbReference>
<dbReference type="Gene3D" id="1.20.1250.20">
    <property type="entry name" value="MFS general substrate transporter like domains"/>
    <property type="match status" value="1"/>
</dbReference>
<dbReference type="EMBL" id="FNOJ01000001">
    <property type="protein sequence ID" value="SDW02913.1"/>
    <property type="molecule type" value="Genomic_DNA"/>
</dbReference>
<evidence type="ECO:0000256" key="2">
    <source>
        <dbReference type="ARBA" id="ARBA00010992"/>
    </source>
</evidence>
<dbReference type="SUPFAM" id="SSF103473">
    <property type="entry name" value="MFS general substrate transporter"/>
    <property type="match status" value="1"/>
</dbReference>
<comment type="similarity">
    <text evidence="2 8">Belongs to the major facilitator superfamily. Sugar transporter (TC 2.A.1.1) family.</text>
</comment>
<feature type="transmembrane region" description="Helical" evidence="9">
    <location>
        <begin position="309"/>
        <end position="330"/>
    </location>
</feature>
<evidence type="ECO:0000313" key="13">
    <source>
        <dbReference type="Proteomes" id="UP000182589"/>
    </source>
</evidence>
<dbReference type="InterPro" id="IPR050820">
    <property type="entry name" value="MFS_Sugar_Transporter"/>
</dbReference>
<comment type="subcellular location">
    <subcellularLocation>
        <location evidence="1">Cell membrane</location>
        <topology evidence="1">Multi-pass membrane protein</topology>
    </subcellularLocation>
</comment>
<dbReference type="NCBIfam" id="TIGR00879">
    <property type="entry name" value="SP"/>
    <property type="match status" value="1"/>
</dbReference>
<dbReference type="PRINTS" id="PR00171">
    <property type="entry name" value="SUGRTRNSPORT"/>
</dbReference>
<dbReference type="Pfam" id="PF00083">
    <property type="entry name" value="Sugar_tr"/>
    <property type="match status" value="1"/>
</dbReference>
<reference evidence="11" key="3">
    <citation type="submission" date="2023-02" db="EMBL/GenBank/DDBJ databases">
        <title>Proposal of a novel subspecies: Alicyclobacillus hesperidum subspecies aegle.</title>
        <authorList>
            <person name="Goto K."/>
            <person name="Fujii T."/>
            <person name="Yasui K."/>
            <person name="Mochida K."/>
            <person name="Kato-Tanaka Y."/>
            <person name="Morohoshi S."/>
            <person name="An S.Y."/>
            <person name="Kasai H."/>
            <person name="Yokota A."/>
        </authorList>
    </citation>
    <scope>NUCLEOTIDE SEQUENCE</scope>
    <source>
        <strain evidence="11">DSM 12766</strain>
    </source>
</reference>
<feature type="transmembrane region" description="Helical" evidence="9">
    <location>
        <begin position="336"/>
        <end position="363"/>
    </location>
</feature>
<feature type="transmembrane region" description="Helical" evidence="9">
    <location>
        <begin position="134"/>
        <end position="156"/>
    </location>
</feature>
<keyword evidence="6 9" id="KW-1133">Transmembrane helix</keyword>
<evidence type="ECO:0000313" key="11">
    <source>
        <dbReference type="EMBL" id="GLV12775.1"/>
    </source>
</evidence>
<dbReference type="InterPro" id="IPR036259">
    <property type="entry name" value="MFS_trans_sf"/>
</dbReference>
<feature type="domain" description="Major facilitator superfamily (MFS) profile" evidence="10">
    <location>
        <begin position="10"/>
        <end position="429"/>
    </location>
</feature>
<feature type="transmembrane region" description="Helical" evidence="9">
    <location>
        <begin position="241"/>
        <end position="264"/>
    </location>
</feature>
<evidence type="ECO:0000256" key="9">
    <source>
        <dbReference type="SAM" id="Phobius"/>
    </source>
</evidence>
<reference evidence="12" key="2">
    <citation type="submission" date="2016-10" db="EMBL/GenBank/DDBJ databases">
        <authorList>
            <person name="de Groot N.N."/>
        </authorList>
    </citation>
    <scope>NUCLEOTIDE SEQUENCE [LARGE SCALE GENOMIC DNA]</scope>
    <source>
        <strain evidence="12">DSM 12489</strain>
    </source>
</reference>
<dbReference type="PANTHER" id="PTHR48023">
    <property type="entry name" value="D-XYLOSE-PROTON SYMPORTER-LIKE 2"/>
    <property type="match status" value="1"/>
</dbReference>
<keyword evidence="7 9" id="KW-0472">Membrane</keyword>
<accession>A0A1H2Q6W2</accession>
<keyword evidence="4" id="KW-1003">Cell membrane</keyword>
<dbReference type="PROSITE" id="PS00217">
    <property type="entry name" value="SUGAR_TRANSPORT_2"/>
    <property type="match status" value="1"/>
</dbReference>
<dbReference type="InterPro" id="IPR020846">
    <property type="entry name" value="MFS_dom"/>
</dbReference>
<dbReference type="AlphaFoldDB" id="A0A1H2Q6W2"/>
<proteinExistence type="inferred from homology"/>
<dbReference type="EMBL" id="BSRA01000002">
    <property type="protein sequence ID" value="GLV12775.1"/>
    <property type="molecule type" value="Genomic_DNA"/>
</dbReference>
<evidence type="ECO:0000259" key="10">
    <source>
        <dbReference type="PROSITE" id="PS50850"/>
    </source>
</evidence>
<evidence type="ECO:0000256" key="8">
    <source>
        <dbReference type="RuleBase" id="RU003346"/>
    </source>
</evidence>
<evidence type="ECO:0000313" key="12">
    <source>
        <dbReference type="EMBL" id="SDW02913.1"/>
    </source>
</evidence>
<dbReference type="FunFam" id="1.20.1250.20:FF:000073">
    <property type="entry name" value="MFS myo-inositol transporter, putative"/>
    <property type="match status" value="1"/>
</dbReference>
<gene>
    <name evidence="11" type="primary">ywtG</name>
    <name evidence="11" type="ORF">Heshes_04590</name>
    <name evidence="12" type="ORF">SAMN04489725_101113</name>
</gene>
<evidence type="ECO:0000256" key="7">
    <source>
        <dbReference type="ARBA" id="ARBA00023136"/>
    </source>
</evidence>
<dbReference type="STRING" id="89784.SAMN04489725_101113"/>
<reference evidence="13" key="1">
    <citation type="submission" date="2016-10" db="EMBL/GenBank/DDBJ databases">
        <authorList>
            <person name="Varghese N."/>
        </authorList>
    </citation>
    <scope>NUCLEOTIDE SEQUENCE [LARGE SCALE GENOMIC DNA]</scope>
    <source>
        <strain evidence="13">DSM 12489</strain>
    </source>
</reference>
<feature type="transmembrane region" description="Helical" evidence="9">
    <location>
        <begin position="47"/>
        <end position="64"/>
    </location>
</feature>
<evidence type="ECO:0000256" key="3">
    <source>
        <dbReference type="ARBA" id="ARBA00022448"/>
    </source>
</evidence>
<evidence type="ECO:0000256" key="6">
    <source>
        <dbReference type="ARBA" id="ARBA00022989"/>
    </source>
</evidence>
<keyword evidence="3 8" id="KW-0813">Transport</keyword>
<dbReference type="InterPro" id="IPR047984">
    <property type="entry name" value="XylE-like"/>
</dbReference>
<feature type="transmembrane region" description="Helical" evidence="9">
    <location>
        <begin position="375"/>
        <end position="394"/>
    </location>
</feature>
<keyword evidence="5 9" id="KW-0812">Transmembrane</keyword>
<evidence type="ECO:0000256" key="1">
    <source>
        <dbReference type="ARBA" id="ARBA00004651"/>
    </source>
</evidence>
<feature type="transmembrane region" description="Helical" evidence="9">
    <location>
        <begin position="276"/>
        <end position="297"/>
    </location>
</feature>
<protein>
    <submittedName>
        <fullName evidence="12">MFS transporter, sugar porter (SP) family</fullName>
    </submittedName>
    <submittedName>
        <fullName evidence="11">Metabolite transport protein YwtG</fullName>
    </submittedName>
</protein>
<sequence length="445" mass="48025">MKIRISNTLIYFFGALGGLLFGYDTGVISGAILFIRQTLHLSSFDQGFVVSAILIGAIIGSAISGPLTDKMGRKKVVLIAALIFCIGAIGSALSPSTGVLILFRIVLGLAVGTASTMVPMYLAEMAPTEIRGALSSLNQLMIVIGILLAYIINYVFAPSGQWRWMLGLAFVPGAILFIGMLFLPESPRWLLKRGREDQAREILNHLRKGRGVEEELSDIRRANELETGGWSQLKEKWVRPALWTGIGLAVFQQFIGCNTVIYYAPTTFTDVGLGSSAAILGTVGIGSVQVIMTVIAVRLIDRVGRKPLLVSGSIGMALSLLLLGFIHMAFGNSAAAGWTTLIFLAIYIFFFSISWGPVVWVMLSEIFPLGIRGAGMAVGAVANWASNLVVSLTFPPLLKAVGISWAFIIYGIFGVLSIIFVIANVKETKGRSLEQIEFDLRSRIS</sequence>
<dbReference type="CDD" id="cd17359">
    <property type="entry name" value="MFS_XylE_like"/>
    <property type="match status" value="1"/>
</dbReference>
<feature type="transmembrane region" description="Helical" evidence="9">
    <location>
        <begin position="400"/>
        <end position="423"/>
    </location>
</feature>
<dbReference type="PANTHER" id="PTHR48023:SF4">
    <property type="entry name" value="D-XYLOSE-PROTON SYMPORTER-LIKE 2"/>
    <property type="match status" value="1"/>
</dbReference>
<dbReference type="GO" id="GO:1904659">
    <property type="term" value="P:D-glucose transmembrane transport"/>
    <property type="evidence" value="ECO:0007669"/>
    <property type="project" value="TreeGrafter"/>
</dbReference>
<evidence type="ECO:0000256" key="4">
    <source>
        <dbReference type="ARBA" id="ARBA00022475"/>
    </source>
</evidence>
<dbReference type="Proteomes" id="UP001157137">
    <property type="component" value="Unassembled WGS sequence"/>
</dbReference>
<evidence type="ECO:0000256" key="5">
    <source>
        <dbReference type="ARBA" id="ARBA00022692"/>
    </source>
</evidence>
<feature type="transmembrane region" description="Helical" evidence="9">
    <location>
        <begin position="99"/>
        <end position="122"/>
    </location>
</feature>
<dbReference type="InterPro" id="IPR005829">
    <property type="entry name" value="Sugar_transporter_CS"/>
</dbReference>
<dbReference type="RefSeq" id="WP_074691204.1">
    <property type="nucleotide sequence ID" value="NZ_BSRA01000002.1"/>
</dbReference>
<feature type="transmembrane region" description="Helical" evidence="9">
    <location>
        <begin position="9"/>
        <end position="35"/>
    </location>
</feature>
<dbReference type="Proteomes" id="UP000182589">
    <property type="component" value="Unassembled WGS sequence"/>
</dbReference>